<sequence length="251" mass="27002">MTNLPSPPELTTYPTHPPGAATALGSTLVLIPHPDDESLGCGGLLALLRQANLPVWCVLVSDGTMSHPNSQKFSASARQHLREEELRAALRELAVPTADLQTLKLPDGAVPTPKEAAGVAAVEKLVAILQQYQPDSVLVPWRRDPHPDHRATSALALAALAHLTHPPRMVEYVVWAWERASPTDLPQPGEVQGWQLDISPVLRQKQRAIACHRSQLPGSPIDDDPAGFTLGPSMLAHFSQPTEVFLEASGG</sequence>
<gene>
    <name evidence="1" type="ORF">SAMN06269173_10925</name>
</gene>
<dbReference type="GO" id="GO:0016811">
    <property type="term" value="F:hydrolase activity, acting on carbon-nitrogen (but not peptide) bonds, in linear amides"/>
    <property type="evidence" value="ECO:0007669"/>
    <property type="project" value="TreeGrafter"/>
</dbReference>
<evidence type="ECO:0000313" key="1">
    <source>
        <dbReference type="EMBL" id="SNR85037.1"/>
    </source>
</evidence>
<protein>
    <submittedName>
        <fullName evidence="1">N-acetylglucosaminyl deacetylase, LmbE family</fullName>
    </submittedName>
</protein>
<dbReference type="RefSeq" id="WP_089333610.1">
    <property type="nucleotide sequence ID" value="NZ_FZNS01000009.1"/>
</dbReference>
<dbReference type="PANTHER" id="PTHR12993">
    <property type="entry name" value="N-ACETYLGLUCOSAMINYL-PHOSPHATIDYLINOSITOL DE-N-ACETYLASE-RELATED"/>
    <property type="match status" value="1"/>
</dbReference>
<accession>A0A238ZNU9</accession>
<reference evidence="2" key="1">
    <citation type="submission" date="2017-06" db="EMBL/GenBank/DDBJ databases">
        <authorList>
            <person name="Varghese N."/>
            <person name="Submissions S."/>
        </authorList>
    </citation>
    <scope>NUCLEOTIDE SEQUENCE [LARGE SCALE GENOMIC DNA]</scope>
    <source>
        <strain evidence="2">DSM 28041</strain>
    </source>
</reference>
<dbReference type="SUPFAM" id="SSF102588">
    <property type="entry name" value="LmbE-like"/>
    <property type="match status" value="1"/>
</dbReference>
<proteinExistence type="predicted"/>
<organism evidence="1 2">
    <name type="scientific">Hymenobacter mucosus</name>
    <dbReference type="NCBI Taxonomy" id="1411120"/>
    <lineage>
        <taxon>Bacteria</taxon>
        <taxon>Pseudomonadati</taxon>
        <taxon>Bacteroidota</taxon>
        <taxon>Cytophagia</taxon>
        <taxon>Cytophagales</taxon>
        <taxon>Hymenobacteraceae</taxon>
        <taxon>Hymenobacter</taxon>
    </lineage>
</organism>
<keyword evidence="2" id="KW-1185">Reference proteome</keyword>
<dbReference type="PANTHER" id="PTHR12993:SF29">
    <property type="entry name" value="BLR3841 PROTEIN"/>
    <property type="match status" value="1"/>
</dbReference>
<dbReference type="AlphaFoldDB" id="A0A238ZNU9"/>
<dbReference type="EMBL" id="FZNS01000009">
    <property type="protein sequence ID" value="SNR85037.1"/>
    <property type="molecule type" value="Genomic_DNA"/>
</dbReference>
<dbReference type="InterPro" id="IPR024078">
    <property type="entry name" value="LmbE-like_dom_sf"/>
</dbReference>
<dbReference type="Proteomes" id="UP000198310">
    <property type="component" value="Unassembled WGS sequence"/>
</dbReference>
<dbReference type="Gene3D" id="3.40.50.10320">
    <property type="entry name" value="LmbE-like"/>
    <property type="match status" value="1"/>
</dbReference>
<evidence type="ECO:0000313" key="2">
    <source>
        <dbReference type="Proteomes" id="UP000198310"/>
    </source>
</evidence>
<dbReference type="Pfam" id="PF02585">
    <property type="entry name" value="PIG-L"/>
    <property type="match status" value="1"/>
</dbReference>
<name>A0A238ZNU9_9BACT</name>
<dbReference type="InterPro" id="IPR003737">
    <property type="entry name" value="GlcNAc_PI_deacetylase-related"/>
</dbReference>